<sequence length="84" mass="9380">MQYRLMALQYGSGDELPNDGLSRWNTKTGLANGGCIMRDDMGIVLHWGYTQLDGGDCKVLMDQLQVVVNDMCILILTSNIKWLA</sequence>
<organism evidence="1 2">
    <name type="scientific">Brassica cretica</name>
    <name type="common">Mustard</name>
    <dbReference type="NCBI Taxonomy" id="69181"/>
    <lineage>
        <taxon>Eukaryota</taxon>
        <taxon>Viridiplantae</taxon>
        <taxon>Streptophyta</taxon>
        <taxon>Embryophyta</taxon>
        <taxon>Tracheophyta</taxon>
        <taxon>Spermatophyta</taxon>
        <taxon>Magnoliopsida</taxon>
        <taxon>eudicotyledons</taxon>
        <taxon>Gunneridae</taxon>
        <taxon>Pentapetalae</taxon>
        <taxon>rosids</taxon>
        <taxon>malvids</taxon>
        <taxon>Brassicales</taxon>
        <taxon>Brassicaceae</taxon>
        <taxon>Brassiceae</taxon>
        <taxon>Brassica</taxon>
    </lineage>
</organism>
<name>A0A8S9Q7M6_BRACR</name>
<evidence type="ECO:0000313" key="2">
    <source>
        <dbReference type="Proteomes" id="UP000712600"/>
    </source>
</evidence>
<dbReference type="Proteomes" id="UP000712600">
    <property type="component" value="Unassembled WGS sequence"/>
</dbReference>
<protein>
    <submittedName>
        <fullName evidence="1">Uncharacterized protein</fullName>
    </submittedName>
</protein>
<comment type="caution">
    <text evidence="1">The sequence shown here is derived from an EMBL/GenBank/DDBJ whole genome shotgun (WGS) entry which is preliminary data.</text>
</comment>
<dbReference type="EMBL" id="QGKX02001290">
    <property type="protein sequence ID" value="KAF3537290.1"/>
    <property type="molecule type" value="Genomic_DNA"/>
</dbReference>
<evidence type="ECO:0000313" key="1">
    <source>
        <dbReference type="EMBL" id="KAF3537290.1"/>
    </source>
</evidence>
<reference evidence="1" key="1">
    <citation type="submission" date="2019-12" db="EMBL/GenBank/DDBJ databases">
        <title>Genome sequencing and annotation of Brassica cretica.</title>
        <authorList>
            <person name="Studholme D.J."/>
            <person name="Sarris P."/>
        </authorList>
    </citation>
    <scope>NUCLEOTIDE SEQUENCE</scope>
    <source>
        <strain evidence="1">PFS-109/04</strain>
        <tissue evidence="1">Leaf</tissue>
    </source>
</reference>
<accession>A0A8S9Q7M6</accession>
<dbReference type="AlphaFoldDB" id="A0A8S9Q7M6"/>
<proteinExistence type="predicted"/>
<gene>
    <name evidence="1" type="ORF">F2Q69_00022115</name>
</gene>